<dbReference type="EMBL" id="CP063849">
    <property type="protein sequence ID" value="QOY90661.1"/>
    <property type="molecule type" value="Genomic_DNA"/>
</dbReference>
<dbReference type="AlphaFoldDB" id="A0A7S7NVP8"/>
<dbReference type="KEGG" id="pfer:IRI77_12140"/>
<organism evidence="2 3">
    <name type="scientific">Paludibaculum fermentans</name>
    <dbReference type="NCBI Taxonomy" id="1473598"/>
    <lineage>
        <taxon>Bacteria</taxon>
        <taxon>Pseudomonadati</taxon>
        <taxon>Acidobacteriota</taxon>
        <taxon>Terriglobia</taxon>
        <taxon>Bryobacterales</taxon>
        <taxon>Bryobacteraceae</taxon>
        <taxon>Paludibaculum</taxon>
    </lineage>
</organism>
<accession>A0A7S7NVP8</accession>
<evidence type="ECO:0000313" key="2">
    <source>
        <dbReference type="EMBL" id="QOY90661.1"/>
    </source>
</evidence>
<keyword evidence="3" id="KW-1185">Reference proteome</keyword>
<feature type="transmembrane region" description="Helical" evidence="1">
    <location>
        <begin position="298"/>
        <end position="323"/>
    </location>
</feature>
<feature type="transmembrane region" description="Helical" evidence="1">
    <location>
        <begin position="364"/>
        <end position="382"/>
    </location>
</feature>
<keyword evidence="1" id="KW-0812">Transmembrane</keyword>
<evidence type="ECO:0000313" key="3">
    <source>
        <dbReference type="Proteomes" id="UP000593892"/>
    </source>
</evidence>
<feature type="transmembrane region" description="Helical" evidence="1">
    <location>
        <begin position="113"/>
        <end position="131"/>
    </location>
</feature>
<keyword evidence="1" id="KW-1133">Transmembrane helix</keyword>
<feature type="transmembrane region" description="Helical" evidence="1">
    <location>
        <begin position="83"/>
        <end position="101"/>
    </location>
</feature>
<sequence length="483" mass="54469">MRLHISPVNTLLVLIAFGWFLLFAHKGLAAPFSGDDLMNLHGYLCHSPVSLIVDNLCYWSTSYRPLGGLFYVLFYSWFGFDPLPFRVACFGLLALNLGLLWRFTLRLSGSREVAFLTLLLAGYHAWFVDLYYSTGTIFDLLCYSFYLAAFNLYLNARAQRPNLSWRQLGTVSALYVCALNAKEMAVSLPVLLAAYEAVYHAPALRQGVHRWLHAEGRGVLVTGLLTLPYVAGKLLGAGSLVENPAYRLTISPGRYLDTFHLYLNPLLYQDHVFRDPNTVQLLSGMLALALWRRSRPLLFAWCFLLASLLPVAFIAHYAAFFLYLPMAGWALYAAVLLVMVRRLLASLLVRVVRVGGTRAERLRMISVAVLPLLLVSCLAPCHRRESMKTLRTFISVQPPSRQLAGEMTALQPGLPHGGRVLFLRDPFARDDYFLLFLTRLLYRDMSIIVERAPLGQGPLIQHGHYDAVFGFQHGHLVRATWTQ</sequence>
<evidence type="ECO:0008006" key="4">
    <source>
        <dbReference type="Google" id="ProtNLM"/>
    </source>
</evidence>
<reference evidence="2 3" key="1">
    <citation type="submission" date="2020-10" db="EMBL/GenBank/DDBJ databases">
        <title>Complete genome sequence of Paludibaculum fermentans P105T, a facultatively anaerobic acidobacterium capable of dissimilatory Fe(III) reduction.</title>
        <authorList>
            <person name="Dedysh S.N."/>
            <person name="Beletsky A.V."/>
            <person name="Kulichevskaya I.S."/>
            <person name="Mardanov A.V."/>
            <person name="Ravin N.V."/>
        </authorList>
    </citation>
    <scope>NUCLEOTIDE SEQUENCE [LARGE SCALE GENOMIC DNA]</scope>
    <source>
        <strain evidence="2 3">P105</strain>
    </source>
</reference>
<gene>
    <name evidence="2" type="ORF">IRI77_12140</name>
</gene>
<evidence type="ECO:0000256" key="1">
    <source>
        <dbReference type="SAM" id="Phobius"/>
    </source>
</evidence>
<dbReference type="RefSeq" id="WP_194452320.1">
    <property type="nucleotide sequence ID" value="NZ_CP063849.1"/>
</dbReference>
<dbReference type="Proteomes" id="UP000593892">
    <property type="component" value="Chromosome"/>
</dbReference>
<proteinExistence type="predicted"/>
<name>A0A7S7NVP8_PALFE</name>
<feature type="transmembrane region" description="Helical" evidence="1">
    <location>
        <begin position="137"/>
        <end position="156"/>
    </location>
</feature>
<protein>
    <recommendedName>
        <fullName evidence="4">Glycosyltransferase RgtA/B/C/D-like domain-containing protein</fullName>
    </recommendedName>
</protein>
<keyword evidence="1" id="KW-0472">Membrane</keyword>
<feature type="transmembrane region" description="Helical" evidence="1">
    <location>
        <begin position="329"/>
        <end position="352"/>
    </location>
</feature>